<dbReference type="RefSeq" id="WP_005931508.1">
    <property type="nucleotide sequence ID" value="NZ_CABKSE010000002.1"/>
</dbReference>
<reference evidence="17 18" key="1">
    <citation type="journal article" date="2019" name="Nat. Med.">
        <title>A library of human gut bacterial isolates paired with longitudinal multiomics data enables mechanistic microbiome research.</title>
        <authorList>
            <person name="Poyet M."/>
            <person name="Groussin M."/>
            <person name="Gibbons S.M."/>
            <person name="Avila-Pacheco J."/>
            <person name="Jiang X."/>
            <person name="Kearney S.M."/>
            <person name="Perrotta A.R."/>
            <person name="Berdy B."/>
            <person name="Zhao S."/>
            <person name="Lieberman T.D."/>
            <person name="Swanson P.K."/>
            <person name="Smith M."/>
            <person name="Roesemann S."/>
            <person name="Alexander J.E."/>
            <person name="Rich S.A."/>
            <person name="Livny J."/>
            <person name="Vlamakis H."/>
            <person name="Clish C."/>
            <person name="Bullock K."/>
            <person name="Deik A."/>
            <person name="Scott J."/>
            <person name="Pierce K.A."/>
            <person name="Xavier R.J."/>
            <person name="Alm E.J."/>
        </authorList>
    </citation>
    <scope>NUCLEOTIDE SEQUENCE [LARGE SCALE GENOMIC DNA]</scope>
    <source>
        <strain evidence="17 18">BIOML-A10</strain>
    </source>
</reference>
<feature type="coiled-coil region" evidence="13">
    <location>
        <begin position="397"/>
        <end position="434"/>
    </location>
</feature>
<evidence type="ECO:0000256" key="3">
    <source>
        <dbReference type="ARBA" id="ARBA00012438"/>
    </source>
</evidence>
<keyword evidence="13" id="KW-0175">Coiled coil</keyword>
<evidence type="ECO:0000256" key="9">
    <source>
        <dbReference type="ARBA" id="ARBA00022840"/>
    </source>
</evidence>
<dbReference type="Proteomes" id="UP000422221">
    <property type="component" value="Unassembled WGS sequence"/>
</dbReference>
<dbReference type="SMART" id="SM00388">
    <property type="entry name" value="HisKA"/>
    <property type="match status" value="1"/>
</dbReference>
<accession>A0A7J4XKW6</accession>
<evidence type="ECO:0000256" key="7">
    <source>
        <dbReference type="ARBA" id="ARBA00022741"/>
    </source>
</evidence>
<dbReference type="Gene3D" id="3.30.565.10">
    <property type="entry name" value="Histidine kinase-like ATPase, C-terminal domain"/>
    <property type="match status" value="1"/>
</dbReference>
<feature type="domain" description="Histidine kinase" evidence="16">
    <location>
        <begin position="441"/>
        <end position="655"/>
    </location>
</feature>
<keyword evidence="15" id="KW-0732">Signal</keyword>
<proteinExistence type="predicted"/>
<comment type="subcellular location">
    <subcellularLocation>
        <location evidence="2">Membrane</location>
    </subcellularLocation>
</comment>
<feature type="chain" id="PRO_5029579992" description="histidine kinase" evidence="15">
    <location>
        <begin position="29"/>
        <end position="664"/>
    </location>
</feature>
<dbReference type="InterPro" id="IPR003594">
    <property type="entry name" value="HATPase_dom"/>
</dbReference>
<evidence type="ECO:0000256" key="15">
    <source>
        <dbReference type="SAM" id="SignalP"/>
    </source>
</evidence>
<evidence type="ECO:0000256" key="10">
    <source>
        <dbReference type="ARBA" id="ARBA00022989"/>
    </source>
</evidence>
<dbReference type="PRINTS" id="PR00344">
    <property type="entry name" value="BCTRLSENSOR"/>
</dbReference>
<keyword evidence="5" id="KW-0808">Transferase</keyword>
<dbReference type="GO" id="GO:0000155">
    <property type="term" value="F:phosphorelay sensor kinase activity"/>
    <property type="evidence" value="ECO:0007669"/>
    <property type="project" value="InterPro"/>
</dbReference>
<dbReference type="Pfam" id="PF02518">
    <property type="entry name" value="HATPase_c"/>
    <property type="match status" value="1"/>
</dbReference>
<keyword evidence="7" id="KW-0547">Nucleotide-binding</keyword>
<keyword evidence="6 14" id="KW-0812">Transmembrane</keyword>
<dbReference type="GO" id="GO:0005524">
    <property type="term" value="F:ATP binding"/>
    <property type="evidence" value="ECO:0007669"/>
    <property type="project" value="UniProtKB-KW"/>
</dbReference>
<evidence type="ECO:0000256" key="11">
    <source>
        <dbReference type="ARBA" id="ARBA00023012"/>
    </source>
</evidence>
<evidence type="ECO:0000256" key="6">
    <source>
        <dbReference type="ARBA" id="ARBA00022692"/>
    </source>
</evidence>
<sequence length="664" mass="75840">MNKNRKKLLCTFAIIGIILPLHSPYSHAQEIINSKEEILFITSYNSDSKHTYDNINSCITTYQKLGGTCPAVVENMNAISLEHAWRWPKIVKNIIDKHPKVSLIILLGGEAWSGYFSLEEEEYKKIPVLCAMAPRHSFDLPSKETNASTYLPASIDLLERMKGFNVKACYAYKYHVDRDIHLIRNFYPEMAHLAFISDNTYNGLAQLIYVKQELEKYPEIGTTFIDGRRLTLDMAAQKVHNLPDNSVALLGIWRVDMQKMTYINNSVYAFSHTNPTLPVFSLTATGIGYWAIGGYVPDYEDIGLKMGEKAYRILDLKENPEPELNTLPCRYVFDAKVLKELGFENKELPEGAVIINKEPTFFETYKNGVRVVTGIFCTLLLGLFVSLYYYFKTRILKNNLEESAKQLETDKKKLEDNEIELRHAKERAEEANRMKSAFVSNMSHEIRTPLNAIVGFSSLLTSTIEASEEQKTYISIIQTNSDLLLQLINDVLDVSRLESGKLQFDYEWYDLIGHCQNMVMLTNQNKAVNTEVRFDSPLESYTLYTAPLRLQQVIINLLNNALKFTPEGGSIILSFEIDETDGYVLFSVTDTGCGIPDDKQELVFNRFVKLNEFVQGTGLGLSICKLTIQQMGGDIWIDRNYKNGTRFVFSHPIKKREEENTEIQ</sequence>
<evidence type="ECO:0000256" key="5">
    <source>
        <dbReference type="ARBA" id="ARBA00022679"/>
    </source>
</evidence>
<keyword evidence="12 14" id="KW-0472">Membrane</keyword>
<keyword evidence="11" id="KW-0902">Two-component regulatory system</keyword>
<keyword evidence="8 17" id="KW-0418">Kinase</keyword>
<evidence type="ECO:0000256" key="2">
    <source>
        <dbReference type="ARBA" id="ARBA00004370"/>
    </source>
</evidence>
<dbReference type="PROSITE" id="PS50109">
    <property type="entry name" value="HIS_KIN"/>
    <property type="match status" value="1"/>
</dbReference>
<comment type="caution">
    <text evidence="17">The sequence shown here is derived from an EMBL/GenBank/DDBJ whole genome shotgun (WGS) entry which is preliminary data.</text>
</comment>
<dbReference type="PANTHER" id="PTHR43711">
    <property type="entry name" value="TWO-COMPONENT HISTIDINE KINASE"/>
    <property type="match status" value="1"/>
</dbReference>
<gene>
    <name evidence="17" type="ORF">F3F73_06880</name>
</gene>
<dbReference type="InterPro" id="IPR005467">
    <property type="entry name" value="His_kinase_dom"/>
</dbReference>
<dbReference type="InterPro" id="IPR004358">
    <property type="entry name" value="Sig_transdc_His_kin-like_C"/>
</dbReference>
<feature type="signal peptide" evidence="15">
    <location>
        <begin position="1"/>
        <end position="28"/>
    </location>
</feature>
<dbReference type="InterPro" id="IPR050736">
    <property type="entry name" value="Sensor_HK_Regulatory"/>
</dbReference>
<dbReference type="Pfam" id="PF00512">
    <property type="entry name" value="HisKA"/>
    <property type="match status" value="1"/>
</dbReference>
<dbReference type="PANTHER" id="PTHR43711:SF31">
    <property type="entry name" value="HISTIDINE KINASE"/>
    <property type="match status" value="1"/>
</dbReference>
<evidence type="ECO:0000256" key="13">
    <source>
        <dbReference type="SAM" id="Coils"/>
    </source>
</evidence>
<dbReference type="EC" id="2.7.13.3" evidence="3"/>
<evidence type="ECO:0000256" key="1">
    <source>
        <dbReference type="ARBA" id="ARBA00000085"/>
    </source>
</evidence>
<keyword evidence="9" id="KW-0067">ATP-binding</keyword>
<keyword evidence="4" id="KW-0597">Phosphoprotein</keyword>
<organism evidence="17 18">
    <name type="scientific">Bacteroides salyersiae</name>
    <dbReference type="NCBI Taxonomy" id="291644"/>
    <lineage>
        <taxon>Bacteria</taxon>
        <taxon>Pseudomonadati</taxon>
        <taxon>Bacteroidota</taxon>
        <taxon>Bacteroidia</taxon>
        <taxon>Bacteroidales</taxon>
        <taxon>Bacteroidaceae</taxon>
        <taxon>Bacteroides</taxon>
    </lineage>
</organism>
<dbReference type="InterPro" id="IPR036890">
    <property type="entry name" value="HATPase_C_sf"/>
</dbReference>
<evidence type="ECO:0000313" key="18">
    <source>
        <dbReference type="Proteomes" id="UP000422221"/>
    </source>
</evidence>
<evidence type="ECO:0000313" key="17">
    <source>
        <dbReference type="EMBL" id="KAA3767440.1"/>
    </source>
</evidence>
<dbReference type="InterPro" id="IPR003661">
    <property type="entry name" value="HisK_dim/P_dom"/>
</dbReference>
<name>A0A7J4XKW6_9BACE</name>
<dbReference type="SUPFAM" id="SSF47384">
    <property type="entry name" value="Homodimeric domain of signal transducing histidine kinase"/>
    <property type="match status" value="1"/>
</dbReference>
<evidence type="ECO:0000256" key="14">
    <source>
        <dbReference type="SAM" id="Phobius"/>
    </source>
</evidence>
<keyword evidence="10 14" id="KW-1133">Transmembrane helix</keyword>
<dbReference type="CDD" id="cd00082">
    <property type="entry name" value="HisKA"/>
    <property type="match status" value="1"/>
</dbReference>
<dbReference type="EMBL" id="VWMK01000005">
    <property type="protein sequence ID" value="KAA3767440.1"/>
    <property type="molecule type" value="Genomic_DNA"/>
</dbReference>
<evidence type="ECO:0000256" key="4">
    <source>
        <dbReference type="ARBA" id="ARBA00022553"/>
    </source>
</evidence>
<protein>
    <recommendedName>
        <fullName evidence="3">histidine kinase</fullName>
        <ecNumber evidence="3">2.7.13.3</ecNumber>
    </recommendedName>
</protein>
<dbReference type="SMART" id="SM00387">
    <property type="entry name" value="HATPase_c"/>
    <property type="match status" value="1"/>
</dbReference>
<dbReference type="SUPFAM" id="SSF55874">
    <property type="entry name" value="ATPase domain of HSP90 chaperone/DNA topoisomerase II/histidine kinase"/>
    <property type="match status" value="1"/>
</dbReference>
<dbReference type="GO" id="GO:0016020">
    <property type="term" value="C:membrane"/>
    <property type="evidence" value="ECO:0007669"/>
    <property type="project" value="UniProtKB-SubCell"/>
</dbReference>
<evidence type="ECO:0000256" key="12">
    <source>
        <dbReference type="ARBA" id="ARBA00023136"/>
    </source>
</evidence>
<comment type="catalytic activity">
    <reaction evidence="1">
        <text>ATP + protein L-histidine = ADP + protein N-phospho-L-histidine.</text>
        <dbReference type="EC" id="2.7.13.3"/>
    </reaction>
</comment>
<dbReference type="Gene3D" id="1.10.287.130">
    <property type="match status" value="1"/>
</dbReference>
<dbReference type="InterPro" id="IPR036097">
    <property type="entry name" value="HisK_dim/P_sf"/>
</dbReference>
<dbReference type="AlphaFoldDB" id="A0A7J4XKW6"/>
<dbReference type="FunFam" id="1.10.287.130:FF:000004">
    <property type="entry name" value="Ethylene receptor 1"/>
    <property type="match status" value="1"/>
</dbReference>
<evidence type="ECO:0000256" key="8">
    <source>
        <dbReference type="ARBA" id="ARBA00022777"/>
    </source>
</evidence>
<feature type="transmembrane region" description="Helical" evidence="14">
    <location>
        <begin position="371"/>
        <end position="391"/>
    </location>
</feature>
<evidence type="ECO:0000259" key="16">
    <source>
        <dbReference type="PROSITE" id="PS50109"/>
    </source>
</evidence>